<comment type="subcellular location">
    <subcellularLocation>
        <location evidence="1">Cell membrane</location>
        <topology evidence="1">Multi-pass membrane protein</topology>
    </subcellularLocation>
</comment>
<dbReference type="KEGG" id="fil:BN1229_v1_0119"/>
<dbReference type="PANTHER" id="PTHR30086:SF20">
    <property type="entry name" value="ARGININE EXPORTER PROTEIN ARGO-RELATED"/>
    <property type="match status" value="1"/>
</dbReference>
<feature type="transmembrane region" description="Helical" evidence="6">
    <location>
        <begin position="12"/>
        <end position="32"/>
    </location>
</feature>
<feature type="transmembrane region" description="Helical" evidence="6">
    <location>
        <begin position="125"/>
        <end position="145"/>
    </location>
</feature>
<dbReference type="GO" id="GO:0005886">
    <property type="term" value="C:plasma membrane"/>
    <property type="evidence" value="ECO:0007669"/>
    <property type="project" value="UniProtKB-SubCell"/>
</dbReference>
<evidence type="ECO:0000256" key="6">
    <source>
        <dbReference type="SAM" id="Phobius"/>
    </source>
</evidence>
<organism evidence="7 8">
    <name type="scientific">Candidatus Filomicrobium marinum</name>
    <dbReference type="NCBI Taxonomy" id="1608628"/>
    <lineage>
        <taxon>Bacteria</taxon>
        <taxon>Pseudomonadati</taxon>
        <taxon>Pseudomonadota</taxon>
        <taxon>Alphaproteobacteria</taxon>
        <taxon>Hyphomicrobiales</taxon>
        <taxon>Hyphomicrobiaceae</taxon>
        <taxon>Filomicrobium</taxon>
    </lineage>
</organism>
<keyword evidence="8" id="KW-1185">Reference proteome</keyword>
<reference evidence="8" key="1">
    <citation type="submission" date="2015-02" db="EMBL/GenBank/DDBJ databases">
        <authorList>
            <person name="Chooi Y.-H."/>
        </authorList>
    </citation>
    <scope>NUCLEOTIDE SEQUENCE [LARGE SCALE GENOMIC DNA]</scope>
    <source>
        <strain evidence="8">strain Y</strain>
    </source>
</reference>
<dbReference type="EMBL" id="LN829119">
    <property type="protein sequence ID" value="CPR14910.1"/>
    <property type="molecule type" value="Genomic_DNA"/>
</dbReference>
<protein>
    <submittedName>
        <fullName evidence="7">Lysine exporter protein LysE/YggA</fullName>
    </submittedName>
</protein>
<evidence type="ECO:0000256" key="2">
    <source>
        <dbReference type="ARBA" id="ARBA00022475"/>
    </source>
</evidence>
<feature type="transmembrane region" description="Helical" evidence="6">
    <location>
        <begin position="157"/>
        <end position="175"/>
    </location>
</feature>
<evidence type="ECO:0000256" key="3">
    <source>
        <dbReference type="ARBA" id="ARBA00022692"/>
    </source>
</evidence>
<dbReference type="OrthoDB" id="7874789at2"/>
<evidence type="ECO:0000313" key="7">
    <source>
        <dbReference type="EMBL" id="CPR14910.1"/>
    </source>
</evidence>
<evidence type="ECO:0000256" key="4">
    <source>
        <dbReference type="ARBA" id="ARBA00022989"/>
    </source>
</evidence>
<proteinExistence type="predicted"/>
<gene>
    <name evidence="7" type="ORF">YBN1229_v1_0122</name>
</gene>
<keyword evidence="4 6" id="KW-1133">Transmembrane helix</keyword>
<feature type="transmembrane region" description="Helical" evidence="6">
    <location>
        <begin position="44"/>
        <end position="71"/>
    </location>
</feature>
<name>A0A0D6J9M5_9HYPH</name>
<dbReference type="GO" id="GO:0015171">
    <property type="term" value="F:amino acid transmembrane transporter activity"/>
    <property type="evidence" value="ECO:0007669"/>
    <property type="project" value="TreeGrafter"/>
</dbReference>
<sequence>MSFIPNPLIIPIGMFIGILVAAPVGPVNVLCIQRTLAHGMAAGIIAGIGAMLGDGLIALFAALGVGAITGVVDYHRAAIQIIGGLVLLYFGWRLYAHAPPYTRPQNGAPNGGPLRNYVWDIPKTFLLTVTNPGAVLGLFAIFGGASTFVEVRGPGEAFLMVGSVMLGSLSWWIGLSYMVGRIRNIFKPEHLTRINLWAGILLMGFGLVLIGEIVFKLITALIH</sequence>
<dbReference type="KEGG" id="fiy:BN1229_v1_0122"/>
<feature type="transmembrane region" description="Helical" evidence="6">
    <location>
        <begin position="77"/>
        <end position="95"/>
    </location>
</feature>
<keyword evidence="3 6" id="KW-0812">Transmembrane</keyword>
<evidence type="ECO:0000256" key="5">
    <source>
        <dbReference type="ARBA" id="ARBA00023136"/>
    </source>
</evidence>
<dbReference type="InterPro" id="IPR001123">
    <property type="entry name" value="LeuE-type"/>
</dbReference>
<dbReference type="PANTHER" id="PTHR30086">
    <property type="entry name" value="ARGININE EXPORTER PROTEIN ARGO"/>
    <property type="match status" value="1"/>
</dbReference>
<accession>A0A0D6J9M5</accession>
<feature type="transmembrane region" description="Helical" evidence="6">
    <location>
        <begin position="196"/>
        <end position="222"/>
    </location>
</feature>
<evidence type="ECO:0000313" key="8">
    <source>
        <dbReference type="Proteomes" id="UP000033187"/>
    </source>
</evidence>
<evidence type="ECO:0000256" key="1">
    <source>
        <dbReference type="ARBA" id="ARBA00004651"/>
    </source>
</evidence>
<keyword evidence="2" id="KW-1003">Cell membrane</keyword>
<dbReference type="Pfam" id="PF01810">
    <property type="entry name" value="LysE"/>
    <property type="match status" value="1"/>
</dbReference>
<dbReference type="Proteomes" id="UP000033187">
    <property type="component" value="Chromosome 1"/>
</dbReference>
<keyword evidence="5 6" id="KW-0472">Membrane</keyword>
<dbReference type="AlphaFoldDB" id="A0A0D6J9M5"/>
<dbReference type="RefSeq" id="WP_046475389.1">
    <property type="nucleotide sequence ID" value="NZ_LN829118.1"/>
</dbReference>